<feature type="domain" description="Aldehyde dehydrogenase" evidence="4">
    <location>
        <begin position="42"/>
        <end position="98"/>
    </location>
</feature>
<sequence length="118" mass="13639">MYNLPKTGGVKYLTLSSAFLVVETEVFKSNTPFHLAVLEMKLLHENIYQKVLDRLLDVYKQVKIGNPLEKGTLLRPLHTRASRENFEKGIQKIKSQLCAVAWPVFQQIIFSMTYICYC</sequence>
<dbReference type="InterPro" id="IPR016161">
    <property type="entry name" value="Ald_DH/histidinol_DH"/>
</dbReference>
<evidence type="ECO:0000256" key="2">
    <source>
        <dbReference type="ARBA" id="ARBA00023002"/>
    </source>
</evidence>
<protein>
    <recommendedName>
        <fullName evidence="4">Aldehyde dehydrogenase domain-containing protein</fullName>
    </recommendedName>
</protein>
<reference evidence="5" key="1">
    <citation type="submission" date="2023-05" db="EMBL/GenBank/DDBJ databases">
        <authorList>
            <person name="Huff M."/>
        </authorList>
    </citation>
    <scope>NUCLEOTIDE SEQUENCE</scope>
</reference>
<dbReference type="InterPro" id="IPR044638">
    <property type="entry name" value="ALDH7A1-like"/>
</dbReference>
<dbReference type="PANTHER" id="PTHR43521:SF1">
    <property type="entry name" value="ALPHA-AMINOADIPIC SEMIALDEHYDE DEHYDROGENASE"/>
    <property type="match status" value="1"/>
</dbReference>
<accession>A0AAD1YUW1</accession>
<evidence type="ECO:0000256" key="3">
    <source>
        <dbReference type="ARBA" id="ARBA00023027"/>
    </source>
</evidence>
<proteinExistence type="inferred from homology"/>
<dbReference type="GO" id="GO:0004029">
    <property type="term" value="F:aldehyde dehydrogenase (NAD+) activity"/>
    <property type="evidence" value="ECO:0007669"/>
    <property type="project" value="InterPro"/>
</dbReference>
<dbReference type="InterPro" id="IPR016163">
    <property type="entry name" value="Ald_DH_C"/>
</dbReference>
<keyword evidence="3" id="KW-0520">NAD</keyword>
<keyword evidence="2" id="KW-0560">Oxidoreductase</keyword>
<dbReference type="InterPro" id="IPR015590">
    <property type="entry name" value="Aldehyde_DH_dom"/>
</dbReference>
<evidence type="ECO:0000259" key="4">
    <source>
        <dbReference type="Pfam" id="PF00171"/>
    </source>
</evidence>
<dbReference type="SUPFAM" id="SSF53720">
    <property type="entry name" value="ALDH-like"/>
    <property type="match status" value="1"/>
</dbReference>
<dbReference type="AlphaFoldDB" id="A0AAD1YUW1"/>
<evidence type="ECO:0000256" key="1">
    <source>
        <dbReference type="ARBA" id="ARBA00009986"/>
    </source>
</evidence>
<comment type="similarity">
    <text evidence="1">Belongs to the aldehyde dehydrogenase family.</text>
</comment>
<dbReference type="PANTHER" id="PTHR43521">
    <property type="entry name" value="ALPHA-AMINOADIPIC SEMIALDEHYDE DEHYDROGENASE"/>
    <property type="match status" value="1"/>
</dbReference>
<organism evidence="5 6">
    <name type="scientific">Fraxinus pennsylvanica</name>
    <dbReference type="NCBI Taxonomy" id="56036"/>
    <lineage>
        <taxon>Eukaryota</taxon>
        <taxon>Viridiplantae</taxon>
        <taxon>Streptophyta</taxon>
        <taxon>Embryophyta</taxon>
        <taxon>Tracheophyta</taxon>
        <taxon>Spermatophyta</taxon>
        <taxon>Magnoliopsida</taxon>
        <taxon>eudicotyledons</taxon>
        <taxon>Gunneridae</taxon>
        <taxon>Pentapetalae</taxon>
        <taxon>asterids</taxon>
        <taxon>lamiids</taxon>
        <taxon>Lamiales</taxon>
        <taxon>Oleaceae</taxon>
        <taxon>Oleeae</taxon>
        <taxon>Fraxinus</taxon>
    </lineage>
</organism>
<gene>
    <name evidence="5" type="ORF">FPE_LOCUS5148</name>
</gene>
<keyword evidence="6" id="KW-1185">Reference proteome</keyword>
<dbReference type="Gene3D" id="3.40.309.10">
    <property type="entry name" value="Aldehyde Dehydrogenase, Chain A, domain 2"/>
    <property type="match status" value="1"/>
</dbReference>
<evidence type="ECO:0000313" key="6">
    <source>
        <dbReference type="Proteomes" id="UP000834106"/>
    </source>
</evidence>
<dbReference type="Pfam" id="PF00171">
    <property type="entry name" value="Aldedh"/>
    <property type="match status" value="1"/>
</dbReference>
<evidence type="ECO:0000313" key="5">
    <source>
        <dbReference type="EMBL" id="CAI9757718.1"/>
    </source>
</evidence>
<dbReference type="Proteomes" id="UP000834106">
    <property type="component" value="Chromosome 3"/>
</dbReference>
<name>A0AAD1YUW1_9LAMI</name>
<dbReference type="EMBL" id="OU503038">
    <property type="protein sequence ID" value="CAI9757718.1"/>
    <property type="molecule type" value="Genomic_DNA"/>
</dbReference>